<name>A0A1W2C9W6_9FIRM</name>
<protein>
    <submittedName>
        <fullName evidence="1">Uncharacterized protein</fullName>
    </submittedName>
</protein>
<proteinExistence type="predicted"/>
<reference evidence="1 2" key="1">
    <citation type="submission" date="2017-04" db="EMBL/GenBank/DDBJ databases">
        <authorList>
            <person name="Afonso C.L."/>
            <person name="Miller P.J."/>
            <person name="Scott M.A."/>
            <person name="Spackman E."/>
            <person name="Goraichik I."/>
            <person name="Dimitrov K.M."/>
            <person name="Suarez D.L."/>
            <person name="Swayne D.E."/>
        </authorList>
    </citation>
    <scope>NUCLEOTIDE SEQUENCE [LARGE SCALE GENOMIC DNA]</scope>
    <source>
        <strain evidence="1 2">DSM 12816</strain>
    </source>
</reference>
<dbReference type="RefSeq" id="WP_084235351.1">
    <property type="nucleotide sequence ID" value="NZ_FWXW01000008.1"/>
</dbReference>
<dbReference type="AlphaFoldDB" id="A0A1W2C9W6"/>
<evidence type="ECO:0000313" key="2">
    <source>
        <dbReference type="Proteomes" id="UP000192790"/>
    </source>
</evidence>
<dbReference type="Proteomes" id="UP000192790">
    <property type="component" value="Unassembled WGS sequence"/>
</dbReference>
<organism evidence="1 2">
    <name type="scientific">Papillibacter cinnamivorans DSM 12816</name>
    <dbReference type="NCBI Taxonomy" id="1122930"/>
    <lineage>
        <taxon>Bacteria</taxon>
        <taxon>Bacillati</taxon>
        <taxon>Bacillota</taxon>
        <taxon>Clostridia</taxon>
        <taxon>Eubacteriales</taxon>
        <taxon>Oscillospiraceae</taxon>
        <taxon>Papillibacter</taxon>
    </lineage>
</organism>
<accession>A0A1W2C9W6</accession>
<gene>
    <name evidence="1" type="ORF">SAMN02745168_2687</name>
</gene>
<sequence length="107" mass="11800">MVRPAMFLIVSFSVRGKTPFRITLPFPIFLVLMLSDEIADLMSVLALFSSSQERRKTGNEKPKVSLKTIRSGAVIAHGLLLGIMAETGGWSLAEVETEDMYIKISVV</sequence>
<dbReference type="EMBL" id="FWXW01000008">
    <property type="protein sequence ID" value="SMC81973.1"/>
    <property type="molecule type" value="Genomic_DNA"/>
</dbReference>
<evidence type="ECO:0000313" key="1">
    <source>
        <dbReference type="EMBL" id="SMC81973.1"/>
    </source>
</evidence>
<keyword evidence="2" id="KW-1185">Reference proteome</keyword>
<dbReference type="STRING" id="1122930.SAMN02745168_2687"/>